<feature type="transmembrane region" description="Helical" evidence="1">
    <location>
        <begin position="329"/>
        <end position="346"/>
    </location>
</feature>
<sequence>MSAEPKVVLSQRFLISAFLVFIALSLVYIGSVSGIFSSYLGSTYFSMMSPDSYRYYEEVQLFSGKTIFVNEFSGEFEGYKTTPKFGLPALLSVFNPLALDFSYQFYYSVSCLLIFFCALINLNLLEKSISGYKLSTLAYFLVFFAVILFPTDVYWVARFLREGLANSFFVMSMLATYCYFRFGSKYIPVLAASLLFLFFLRPQLILLTLVFVLLCFHAFRKLDMRIFFLMTLLVSAAVFQIIQASGLAFFATILGIFGLESLVRFLAGFNYAFFGQAVLWFVISFSVVFGTFRKSNLQNNIPRFSMLLIGGLVLFLAVVIALLGMQIRFVYPIFILIKFILLMWFIQQYKPVSDQKYPPISTL</sequence>
<feature type="transmembrane region" description="Helical" evidence="1">
    <location>
        <begin position="105"/>
        <end position="125"/>
    </location>
</feature>
<comment type="caution">
    <text evidence="2">The sequence shown here is derived from an EMBL/GenBank/DDBJ whole genome shotgun (WGS) entry which is preliminary data.</text>
</comment>
<keyword evidence="3" id="KW-1185">Reference proteome</keyword>
<feature type="transmembrane region" description="Helical" evidence="1">
    <location>
        <begin position="137"/>
        <end position="157"/>
    </location>
</feature>
<keyword evidence="1" id="KW-0472">Membrane</keyword>
<evidence type="ECO:0000256" key="1">
    <source>
        <dbReference type="SAM" id="Phobius"/>
    </source>
</evidence>
<keyword evidence="1" id="KW-1133">Transmembrane helix</keyword>
<feature type="transmembrane region" description="Helical" evidence="1">
    <location>
        <begin position="12"/>
        <end position="40"/>
    </location>
</feature>
<evidence type="ECO:0000313" key="2">
    <source>
        <dbReference type="EMBL" id="RUO30336.1"/>
    </source>
</evidence>
<organism evidence="2 3">
    <name type="scientific">Aliidiomarina soli</name>
    <dbReference type="NCBI Taxonomy" id="1928574"/>
    <lineage>
        <taxon>Bacteria</taxon>
        <taxon>Pseudomonadati</taxon>
        <taxon>Pseudomonadota</taxon>
        <taxon>Gammaproteobacteria</taxon>
        <taxon>Alteromonadales</taxon>
        <taxon>Idiomarinaceae</taxon>
        <taxon>Aliidiomarina</taxon>
    </lineage>
</organism>
<dbReference type="Proteomes" id="UP000287823">
    <property type="component" value="Unassembled WGS sequence"/>
</dbReference>
<accession>A0A432WD55</accession>
<keyword evidence="1" id="KW-0812">Transmembrane</keyword>
<dbReference type="EMBL" id="PIPO01000006">
    <property type="protein sequence ID" value="RUO30336.1"/>
    <property type="molecule type" value="Genomic_DNA"/>
</dbReference>
<proteinExistence type="predicted"/>
<feature type="transmembrane region" description="Helical" evidence="1">
    <location>
        <begin position="194"/>
        <end position="219"/>
    </location>
</feature>
<feature type="transmembrane region" description="Helical" evidence="1">
    <location>
        <begin position="304"/>
        <end position="323"/>
    </location>
</feature>
<evidence type="ECO:0000313" key="3">
    <source>
        <dbReference type="Proteomes" id="UP000287823"/>
    </source>
</evidence>
<name>A0A432WD55_9GAMM</name>
<dbReference type="RefSeq" id="WP_126799818.1">
    <property type="nucleotide sequence ID" value="NZ_PIPO01000006.1"/>
</dbReference>
<feature type="transmembrane region" description="Helical" evidence="1">
    <location>
        <begin position="273"/>
        <end position="292"/>
    </location>
</feature>
<reference evidence="2 3" key="1">
    <citation type="journal article" date="2011" name="Front. Microbiol.">
        <title>Genomic signatures of strain selection and enhancement in Bacillus atrophaeus var. globigii, a historical biowarfare simulant.</title>
        <authorList>
            <person name="Gibbons H.S."/>
            <person name="Broomall S.M."/>
            <person name="McNew L.A."/>
            <person name="Daligault H."/>
            <person name="Chapman C."/>
            <person name="Bruce D."/>
            <person name="Karavis M."/>
            <person name="Krepps M."/>
            <person name="McGregor P.A."/>
            <person name="Hong C."/>
            <person name="Park K.H."/>
            <person name="Akmal A."/>
            <person name="Feldman A."/>
            <person name="Lin J.S."/>
            <person name="Chang W.E."/>
            <person name="Higgs B.W."/>
            <person name="Demirev P."/>
            <person name="Lindquist J."/>
            <person name="Liem A."/>
            <person name="Fochler E."/>
            <person name="Read T.D."/>
            <person name="Tapia R."/>
            <person name="Johnson S."/>
            <person name="Bishop-Lilly K.A."/>
            <person name="Detter C."/>
            <person name="Han C."/>
            <person name="Sozhamannan S."/>
            <person name="Rosenzweig C.N."/>
            <person name="Skowronski E.W."/>
        </authorList>
    </citation>
    <scope>NUCLEOTIDE SEQUENCE [LARGE SCALE GENOMIC DNA]</scope>
    <source>
        <strain evidence="2 3">Y4G10-17</strain>
    </source>
</reference>
<dbReference type="AlphaFoldDB" id="A0A432WD55"/>
<protein>
    <submittedName>
        <fullName evidence="2">Uncharacterized protein</fullName>
    </submittedName>
</protein>
<feature type="transmembrane region" description="Helical" evidence="1">
    <location>
        <begin position="225"/>
        <end position="242"/>
    </location>
</feature>
<gene>
    <name evidence="2" type="ORF">CWE14_13280</name>
</gene>